<dbReference type="AlphaFoldDB" id="A0A1V9ZBF5"/>
<protein>
    <recommendedName>
        <fullName evidence="3">Xylose isomerase-like TIM barrel domain-containing protein</fullName>
    </recommendedName>
</protein>
<evidence type="ECO:0000313" key="1">
    <source>
        <dbReference type="EMBL" id="OQR95346.1"/>
    </source>
</evidence>
<dbReference type="InterPro" id="IPR036237">
    <property type="entry name" value="Xyl_isomerase-like_sf"/>
</dbReference>
<proteinExistence type="predicted"/>
<name>A0A1V9ZBF5_9STRA</name>
<keyword evidence="2" id="KW-1185">Reference proteome</keyword>
<dbReference type="SUPFAM" id="SSF51658">
    <property type="entry name" value="Xylose isomerase-like"/>
    <property type="match status" value="1"/>
</dbReference>
<reference evidence="1 2" key="1">
    <citation type="journal article" date="2014" name="Genome Biol. Evol.">
        <title>The secreted proteins of Achlya hypogyna and Thraustotheca clavata identify the ancestral oomycete secretome and reveal gene acquisitions by horizontal gene transfer.</title>
        <authorList>
            <person name="Misner I."/>
            <person name="Blouin N."/>
            <person name="Leonard G."/>
            <person name="Richards T.A."/>
            <person name="Lane C.E."/>
        </authorList>
    </citation>
    <scope>NUCLEOTIDE SEQUENCE [LARGE SCALE GENOMIC DNA]</scope>
    <source>
        <strain evidence="1 2">ATCC 34112</strain>
    </source>
</reference>
<dbReference type="OrthoDB" id="9971575at2759"/>
<organism evidence="1 2">
    <name type="scientific">Thraustotheca clavata</name>
    <dbReference type="NCBI Taxonomy" id="74557"/>
    <lineage>
        <taxon>Eukaryota</taxon>
        <taxon>Sar</taxon>
        <taxon>Stramenopiles</taxon>
        <taxon>Oomycota</taxon>
        <taxon>Saprolegniomycetes</taxon>
        <taxon>Saprolegniales</taxon>
        <taxon>Achlyaceae</taxon>
        <taxon>Thraustotheca</taxon>
    </lineage>
</organism>
<evidence type="ECO:0008006" key="3">
    <source>
        <dbReference type="Google" id="ProtNLM"/>
    </source>
</evidence>
<comment type="caution">
    <text evidence="1">The sequence shown here is derived from an EMBL/GenBank/DDBJ whole genome shotgun (WGS) entry which is preliminary data.</text>
</comment>
<sequence>MKLQVFRHLWGINPSKDIKTNLRVVKVLKELGYAGVEASLSAIQAHGGSAFLQELIDHDMKLIVGIYSGWTDYEPNAWENKSVSAHLKQFEDEINQAHELLLKPVMLNAHAGADHWNDATCHEFFKAASNIQHDIPIAHETHRGRVLWNPWRTLDMLEAYPHLKLTMDFSHWVVCAERHLDTEWDEEWLNKVIPHVLHIHGRIGTDEAPQVTDPQDPHVQGSVQRFDNLWSKIWTHQAKTGKEISTFTPEYGPSPYTQMAPFTGAPLSNVWDVCNRETKRQQLRFQDFISTTK</sequence>
<evidence type="ECO:0000313" key="2">
    <source>
        <dbReference type="Proteomes" id="UP000243217"/>
    </source>
</evidence>
<accession>A0A1V9ZBF5</accession>
<dbReference type="EMBL" id="JNBS01002129">
    <property type="protein sequence ID" value="OQR95346.1"/>
    <property type="molecule type" value="Genomic_DNA"/>
</dbReference>
<gene>
    <name evidence="1" type="ORF">THRCLA_07958</name>
</gene>
<dbReference type="Gene3D" id="3.20.20.150">
    <property type="entry name" value="Divalent-metal-dependent TIM barrel enzymes"/>
    <property type="match status" value="1"/>
</dbReference>
<dbReference type="Proteomes" id="UP000243217">
    <property type="component" value="Unassembled WGS sequence"/>
</dbReference>